<dbReference type="InterPro" id="IPR040765">
    <property type="entry name" value="Tudor_1_RapA"/>
</dbReference>
<dbReference type="PANTHER" id="PTHR45766">
    <property type="entry name" value="DNA ANNEALING HELICASE AND ENDONUCLEASE ZRANB3 FAMILY MEMBER"/>
    <property type="match status" value="1"/>
</dbReference>
<sequence length="882" mass="100227">MFKKGQRWISRMEPELGLGTLRAVENNGRRVCIQFEASDLVRHYSMESAPLERACFSPGDVVFLRDSSTFTVTKVETKDGLFHYHGKGNVVSEEKLSDTMSFSTPKERLGAGLFDATSTFDLRLQARNLLHQYHRSSVMGFLGGRVELIPHQFYIAGAVASRYLPRVLLADETGLGKTIEASLIMHRLLLSERISRVLILVPDSLVHQWFVEMYRRFNLSFSIVNESFLACIKKTDNLFLEEQLFICPMHCMEENFFLKQRALDAPWDMVVVDEAHHVDPCGETHGFLKHIGHGSAGMMLLTATPEQLGVERHFAHLKLLDPHRYTTLDAHRKEAAAYEKTVQELSAHMEKQVGRDGTLGKSLEMRLDCYGPGRSIFRNTRAVIKGFPVRKGEIYPLLSPHDEIRWLARLLKQLKSEKVLLICSTRERAMAIGKVLREVMTLKFTQFDESMTLLQRDRSAAWFSEKEGARLMICSEIGSEGRNFQFCHHLVLFDLPRNPELLEQRIGRLDRIGQARDIEIHVPFLKGSSQEVLARWYKDGTGIFHGHVSGLCQIHGRFKSTLNSLCNACDQGNTLDGRALDELIKETHIHTRAIEASLSRGKDRLLELNSFRPQPARALIKSIEAQDNDTTLEMFLLSVFDFFNVFHDEVMPRTHTLTFDMAHPGFPVPALKQDGMTVTFDRNIAVTRGEMDFITWDHPLVHGAMELLLGTEKGNCAFVQYRSDGEFSLFLEAIYLLECVVPAHLHMDRFLPVTPIRVVVNHRLEDVTKEYVGQIFSKRLMDGTGAFLREYPEIKEVLLPGMIRACADLAEKQSKQIMATAGEEMGLVLGKEVERLTRLQQKNPAVGGDEVDLARTHLQDLKKGLATARPRLDALRMIYQSV</sequence>
<organism evidence="8 9">
    <name type="scientific">Desulfocicer vacuolatum DSM 3385</name>
    <dbReference type="NCBI Taxonomy" id="1121400"/>
    <lineage>
        <taxon>Bacteria</taxon>
        <taxon>Pseudomonadati</taxon>
        <taxon>Thermodesulfobacteriota</taxon>
        <taxon>Desulfobacteria</taxon>
        <taxon>Desulfobacterales</taxon>
        <taxon>Desulfobacteraceae</taxon>
        <taxon>Desulfocicer</taxon>
    </lineage>
</organism>
<keyword evidence="8" id="KW-0347">Helicase</keyword>
<dbReference type="SUPFAM" id="SSF52540">
    <property type="entry name" value="P-loop containing nucleoside triphosphate hydrolases"/>
    <property type="match status" value="2"/>
</dbReference>
<dbReference type="Gene3D" id="3.40.50.300">
    <property type="entry name" value="P-loop containing nucleotide triphosphate hydrolases"/>
    <property type="match status" value="1"/>
</dbReference>
<evidence type="ECO:0000256" key="2">
    <source>
        <dbReference type="ARBA" id="ARBA00023015"/>
    </source>
</evidence>
<dbReference type="SMART" id="SM00487">
    <property type="entry name" value="DEXDc"/>
    <property type="match status" value="1"/>
</dbReference>
<keyword evidence="2" id="KW-0805">Transcription regulation</keyword>
<dbReference type="Pfam" id="PF00271">
    <property type="entry name" value="Helicase_C"/>
    <property type="match status" value="1"/>
</dbReference>
<gene>
    <name evidence="8" type="ORF">SAMN02746065_10785</name>
</gene>
<protein>
    <submittedName>
        <fullName evidence="8">ATP-dependent helicase HepA</fullName>
    </submittedName>
</protein>
<dbReference type="Pfam" id="PF12137">
    <property type="entry name" value="RapA_C"/>
    <property type="match status" value="1"/>
</dbReference>
<dbReference type="OrthoDB" id="18878at2"/>
<dbReference type="EMBL" id="FWXY01000007">
    <property type="protein sequence ID" value="SMC69126.1"/>
    <property type="molecule type" value="Genomic_DNA"/>
</dbReference>
<evidence type="ECO:0000256" key="1">
    <source>
        <dbReference type="ARBA" id="ARBA00022801"/>
    </source>
</evidence>
<keyword evidence="9" id="KW-1185">Reference proteome</keyword>
<dbReference type="Gene3D" id="2.30.30.140">
    <property type="match status" value="1"/>
</dbReference>
<dbReference type="GO" id="GO:0004386">
    <property type="term" value="F:helicase activity"/>
    <property type="evidence" value="ECO:0007669"/>
    <property type="project" value="UniProtKB-KW"/>
</dbReference>
<dbReference type="InterPro" id="IPR049730">
    <property type="entry name" value="SNF2/RAD54-like_C"/>
</dbReference>
<evidence type="ECO:0000256" key="5">
    <source>
        <dbReference type="ARBA" id="ARBA00023163"/>
    </source>
</evidence>
<proteinExistence type="predicted"/>
<name>A0A1W2B874_9BACT</name>
<keyword evidence="1" id="KW-0378">Hydrolase</keyword>
<dbReference type="GO" id="GO:0003677">
    <property type="term" value="F:DNA binding"/>
    <property type="evidence" value="ECO:0007669"/>
    <property type="project" value="UniProtKB-KW"/>
</dbReference>
<dbReference type="InterPro" id="IPR040766">
    <property type="entry name" value="Tudor_2_RapA"/>
</dbReference>
<dbReference type="InterPro" id="IPR027417">
    <property type="entry name" value="P-loop_NTPase"/>
</dbReference>
<keyword evidence="5" id="KW-0804">Transcription</keyword>
<evidence type="ECO:0000259" key="7">
    <source>
        <dbReference type="PROSITE" id="PS51194"/>
    </source>
</evidence>
<keyword evidence="8" id="KW-0547">Nucleotide-binding</keyword>
<reference evidence="8 9" key="1">
    <citation type="submission" date="2017-04" db="EMBL/GenBank/DDBJ databases">
        <authorList>
            <person name="Afonso C.L."/>
            <person name="Miller P.J."/>
            <person name="Scott M.A."/>
            <person name="Spackman E."/>
            <person name="Goraichik I."/>
            <person name="Dimitrov K.M."/>
            <person name="Suarez D.L."/>
            <person name="Swayne D.E."/>
        </authorList>
    </citation>
    <scope>NUCLEOTIDE SEQUENCE [LARGE SCALE GENOMIC DNA]</scope>
    <source>
        <strain evidence="8 9">DSM 3385</strain>
    </source>
</reference>
<keyword evidence="4" id="KW-0010">Activator</keyword>
<evidence type="ECO:0000313" key="8">
    <source>
        <dbReference type="EMBL" id="SMC69126.1"/>
    </source>
</evidence>
<evidence type="ECO:0000313" key="9">
    <source>
        <dbReference type="Proteomes" id="UP000192418"/>
    </source>
</evidence>
<dbReference type="Gene3D" id="3.40.50.10810">
    <property type="entry name" value="Tandem AAA-ATPase domain"/>
    <property type="match status" value="1"/>
</dbReference>
<dbReference type="Pfam" id="PF18339">
    <property type="entry name" value="Tudor_1_RapA"/>
    <property type="match status" value="1"/>
</dbReference>
<dbReference type="Gene3D" id="6.10.140.1500">
    <property type="match status" value="1"/>
</dbReference>
<dbReference type="InterPro" id="IPR000330">
    <property type="entry name" value="SNF2_N"/>
</dbReference>
<dbReference type="RefSeq" id="WP_139795760.1">
    <property type="nucleotide sequence ID" value="NZ_FWXY01000007.1"/>
</dbReference>
<evidence type="ECO:0000259" key="6">
    <source>
        <dbReference type="PROSITE" id="PS51192"/>
    </source>
</evidence>
<dbReference type="PROSITE" id="PS51192">
    <property type="entry name" value="HELICASE_ATP_BIND_1"/>
    <property type="match status" value="1"/>
</dbReference>
<dbReference type="InterPro" id="IPR038718">
    <property type="entry name" value="SNF2-like_sf"/>
</dbReference>
<dbReference type="STRING" id="1121400.SAMN02746065_10785"/>
<keyword evidence="8" id="KW-0067">ATP-binding</keyword>
<dbReference type="Pfam" id="PF18337">
    <property type="entry name" value="Tudor_RapA"/>
    <property type="match status" value="1"/>
</dbReference>
<dbReference type="Pfam" id="PF00176">
    <property type="entry name" value="SNF2-rel_dom"/>
    <property type="match status" value="1"/>
</dbReference>
<accession>A0A1W2B874</accession>
<feature type="domain" description="Helicase C-terminal" evidence="7">
    <location>
        <begin position="406"/>
        <end position="566"/>
    </location>
</feature>
<dbReference type="SMART" id="SM00490">
    <property type="entry name" value="HELICc"/>
    <property type="match status" value="1"/>
</dbReference>
<dbReference type="Gene3D" id="3.30.360.80">
    <property type="match status" value="1"/>
</dbReference>
<dbReference type="PANTHER" id="PTHR45766:SF6">
    <property type="entry name" value="SWI_SNF-RELATED MATRIX-ASSOCIATED ACTIN-DEPENDENT REGULATOR OF CHROMATIN SUBFAMILY A-LIKE PROTEIN 1"/>
    <property type="match status" value="1"/>
</dbReference>
<dbReference type="PROSITE" id="PS51194">
    <property type="entry name" value="HELICASE_CTER"/>
    <property type="match status" value="1"/>
</dbReference>
<evidence type="ECO:0000256" key="4">
    <source>
        <dbReference type="ARBA" id="ARBA00023159"/>
    </source>
</evidence>
<dbReference type="GO" id="GO:0016817">
    <property type="term" value="F:hydrolase activity, acting on acid anhydrides"/>
    <property type="evidence" value="ECO:0007669"/>
    <property type="project" value="InterPro"/>
</dbReference>
<dbReference type="CDD" id="cd18793">
    <property type="entry name" value="SF2_C_SNF"/>
    <property type="match status" value="1"/>
</dbReference>
<dbReference type="InterPro" id="IPR001650">
    <property type="entry name" value="Helicase_C-like"/>
</dbReference>
<keyword evidence="3" id="KW-0238">DNA-binding</keyword>
<dbReference type="InterPro" id="IPR022737">
    <property type="entry name" value="RapA_C"/>
</dbReference>
<feature type="domain" description="Helicase ATP-binding" evidence="6">
    <location>
        <begin position="158"/>
        <end position="323"/>
    </location>
</feature>
<dbReference type="Proteomes" id="UP000192418">
    <property type="component" value="Unassembled WGS sequence"/>
</dbReference>
<dbReference type="GO" id="GO:0005524">
    <property type="term" value="F:ATP binding"/>
    <property type="evidence" value="ECO:0007669"/>
    <property type="project" value="InterPro"/>
</dbReference>
<dbReference type="InterPro" id="IPR014001">
    <property type="entry name" value="Helicase_ATP-bd"/>
</dbReference>
<evidence type="ECO:0000256" key="3">
    <source>
        <dbReference type="ARBA" id="ARBA00023125"/>
    </source>
</evidence>
<dbReference type="Gene3D" id="2.30.30.930">
    <property type="match status" value="1"/>
</dbReference>
<dbReference type="AlphaFoldDB" id="A0A1W2B874"/>